<evidence type="ECO:0000313" key="2">
    <source>
        <dbReference type="EMBL" id="MRG96617.1"/>
    </source>
</evidence>
<name>A0A6N7PYH0_9BACT</name>
<sequence length="163" mass="18247">MATKNTPKIFPHLWYAKEAEEAAKLYASIFPNSRVDHVTELRSESPSGPPGSVKVVDFTLLGQRFQAITAGPHHEFNDAISMVVLCDDQAELDRYWNALLEGGGRPQACGWLVDRFGLRWQIVPAAFDQMMRDPDPVRSKKVTDAMLKMVKLDIAALEAAYRS</sequence>
<dbReference type="CDD" id="cd06588">
    <property type="entry name" value="PhnB_like"/>
    <property type="match status" value="1"/>
</dbReference>
<organism evidence="2 3">
    <name type="scientific">Polyangium spumosum</name>
    <dbReference type="NCBI Taxonomy" id="889282"/>
    <lineage>
        <taxon>Bacteria</taxon>
        <taxon>Pseudomonadati</taxon>
        <taxon>Myxococcota</taxon>
        <taxon>Polyangia</taxon>
        <taxon>Polyangiales</taxon>
        <taxon>Polyangiaceae</taxon>
        <taxon>Polyangium</taxon>
    </lineage>
</organism>
<dbReference type="Pfam" id="PF06983">
    <property type="entry name" value="3-dmu-9_3-mt"/>
    <property type="match status" value="1"/>
</dbReference>
<protein>
    <submittedName>
        <fullName evidence="2">VOC family protein</fullName>
    </submittedName>
</protein>
<reference evidence="2 3" key="1">
    <citation type="submission" date="2019-10" db="EMBL/GenBank/DDBJ databases">
        <title>A soil myxobacterium in the family Polyangiaceae.</title>
        <authorList>
            <person name="Li Y."/>
            <person name="Wang J."/>
        </authorList>
    </citation>
    <scope>NUCLEOTIDE SEQUENCE [LARGE SCALE GENOMIC DNA]</scope>
    <source>
        <strain evidence="2 3">DSM 14734</strain>
    </source>
</reference>
<dbReference type="EMBL" id="WJIE01000012">
    <property type="protein sequence ID" value="MRG96617.1"/>
    <property type="molecule type" value="Genomic_DNA"/>
</dbReference>
<gene>
    <name evidence="2" type="ORF">GF068_32535</name>
</gene>
<dbReference type="RefSeq" id="WP_153823421.1">
    <property type="nucleotide sequence ID" value="NZ_WJIE01000012.1"/>
</dbReference>
<evidence type="ECO:0000259" key="1">
    <source>
        <dbReference type="Pfam" id="PF06983"/>
    </source>
</evidence>
<dbReference type="InterPro" id="IPR028973">
    <property type="entry name" value="PhnB-like"/>
</dbReference>
<accession>A0A6N7PYH0</accession>
<dbReference type="PANTHER" id="PTHR33990">
    <property type="entry name" value="PROTEIN YJDN-RELATED"/>
    <property type="match status" value="1"/>
</dbReference>
<keyword evidence="3" id="KW-1185">Reference proteome</keyword>
<dbReference type="Proteomes" id="UP000440224">
    <property type="component" value="Unassembled WGS sequence"/>
</dbReference>
<dbReference type="InterPro" id="IPR029068">
    <property type="entry name" value="Glyas_Bleomycin-R_OHBP_Dase"/>
</dbReference>
<dbReference type="AlphaFoldDB" id="A0A6N7PYH0"/>
<proteinExistence type="predicted"/>
<dbReference type="Gene3D" id="3.10.180.10">
    <property type="entry name" value="2,3-Dihydroxybiphenyl 1,2-Dioxygenase, domain 1"/>
    <property type="match status" value="1"/>
</dbReference>
<dbReference type="SUPFAM" id="SSF54593">
    <property type="entry name" value="Glyoxalase/Bleomycin resistance protein/Dihydroxybiphenyl dioxygenase"/>
    <property type="match status" value="1"/>
</dbReference>
<dbReference type="InterPro" id="IPR009725">
    <property type="entry name" value="3_dmu_93_MTrfase"/>
</dbReference>
<dbReference type="PANTHER" id="PTHR33990:SF2">
    <property type="entry name" value="PHNB-LIKE DOMAIN-CONTAINING PROTEIN"/>
    <property type="match status" value="1"/>
</dbReference>
<evidence type="ECO:0000313" key="3">
    <source>
        <dbReference type="Proteomes" id="UP000440224"/>
    </source>
</evidence>
<dbReference type="OrthoDB" id="5293819at2"/>
<feature type="domain" description="PhnB-like" evidence="1">
    <location>
        <begin position="8"/>
        <end position="123"/>
    </location>
</feature>
<comment type="caution">
    <text evidence="2">The sequence shown here is derived from an EMBL/GenBank/DDBJ whole genome shotgun (WGS) entry which is preliminary data.</text>
</comment>
<dbReference type="PIRSF" id="PIRSF021700">
    <property type="entry name" value="3_dmu_93_MTrfase"/>
    <property type="match status" value="1"/>
</dbReference>